<evidence type="ECO:0000313" key="1">
    <source>
        <dbReference type="EMBL" id="CAF0693555.1"/>
    </source>
</evidence>
<reference evidence="1" key="1">
    <citation type="submission" date="2021-02" db="EMBL/GenBank/DDBJ databases">
        <authorList>
            <person name="Cremers G."/>
            <person name="Picone N."/>
        </authorList>
    </citation>
    <scope>NUCLEOTIDE SEQUENCE</scope>
    <source>
        <strain evidence="1">PQ17</strain>
    </source>
</reference>
<dbReference type="EMBL" id="CAJNOB010000006">
    <property type="protein sequence ID" value="CAF0693555.1"/>
    <property type="molecule type" value="Genomic_DNA"/>
</dbReference>
<organism evidence="1 2">
    <name type="scientific">Candidatus Methylacidithermus pantelleriae</name>
    <dbReference type="NCBI Taxonomy" id="2744239"/>
    <lineage>
        <taxon>Bacteria</taxon>
        <taxon>Pseudomonadati</taxon>
        <taxon>Verrucomicrobiota</taxon>
        <taxon>Methylacidiphilae</taxon>
        <taxon>Methylacidiphilales</taxon>
        <taxon>Methylacidiphilaceae</taxon>
        <taxon>Candidatus Methylacidithermus</taxon>
    </lineage>
</organism>
<comment type="caution">
    <text evidence="1">The sequence shown here is derived from an EMBL/GenBank/DDBJ whole genome shotgun (WGS) entry which is preliminary data.</text>
</comment>
<name>A0A8J2BMR4_9BACT</name>
<evidence type="ECO:0000313" key="2">
    <source>
        <dbReference type="Proteomes" id="UP000663859"/>
    </source>
</evidence>
<sequence>MDGRLKSFRVFPLNSRGAGLNRMSLSSSLESIESITQIKGSLIPELTADLYQNPGPPPIPLSPGRRDKDGTQILQGMGAFDACGCCSHKSSGHSCTQLLSAGCETAWAGRRFTP</sequence>
<accession>A0A8J2BMR4</accession>
<dbReference type="Proteomes" id="UP000663859">
    <property type="component" value="Unassembled WGS sequence"/>
</dbReference>
<keyword evidence="2" id="KW-1185">Reference proteome</keyword>
<dbReference type="AlphaFoldDB" id="A0A8J2BMR4"/>
<gene>
    <name evidence="1" type="ORF">MPNT_140041</name>
</gene>
<proteinExistence type="predicted"/>
<protein>
    <submittedName>
        <fullName evidence="1">Uncharacterized protein</fullName>
    </submittedName>
</protein>